<dbReference type="Pfam" id="PF00532">
    <property type="entry name" value="Peripla_BP_1"/>
    <property type="match status" value="1"/>
</dbReference>
<gene>
    <name evidence="5" type="ORF">CGZ90_19470</name>
</gene>
<keyword evidence="3" id="KW-0804">Transcription</keyword>
<evidence type="ECO:0000256" key="1">
    <source>
        <dbReference type="ARBA" id="ARBA00023015"/>
    </source>
</evidence>
<dbReference type="GO" id="GO:0003700">
    <property type="term" value="F:DNA-binding transcription factor activity"/>
    <property type="evidence" value="ECO:0007669"/>
    <property type="project" value="TreeGrafter"/>
</dbReference>
<dbReference type="Pfam" id="PF00356">
    <property type="entry name" value="LacI"/>
    <property type="match status" value="1"/>
</dbReference>
<sequence>MANIRDIAKAASVSVSTVSRVLNDHPYVSDEKRKAVMEAVESLNFHKNLNAVHLSKGKTHVVGVVLPYIHQPFFSLILNGIAREASVTHSHIMLFQTNYEDDKEREALESLKGKQLDGLIVCSRTLPLSVIKSYSKHGPIVLCEETSDLQCVYIDHHSSILAGIEHLKQSGYRKIGLTLNRKSGTNTSQRVTAYKQACSEEFVFYNALNIEDGEEIVRCILENSSRPDALLVTNDYVAAGILNECRRNGVVVPDELALLSYDNQHLAESLEISSVELPLLEMGQEAFKLLSSEKPEKRELPFSLIHRKTT</sequence>
<dbReference type="OrthoDB" id="9798934at2"/>
<dbReference type="SUPFAM" id="SSF53822">
    <property type="entry name" value="Periplasmic binding protein-like I"/>
    <property type="match status" value="1"/>
</dbReference>
<evidence type="ECO:0000256" key="2">
    <source>
        <dbReference type="ARBA" id="ARBA00023125"/>
    </source>
</evidence>
<keyword evidence="1" id="KW-0805">Transcription regulation</keyword>
<dbReference type="Gene3D" id="3.40.50.2300">
    <property type="match status" value="2"/>
</dbReference>
<dbReference type="SMART" id="SM00354">
    <property type="entry name" value="HTH_LACI"/>
    <property type="match status" value="1"/>
</dbReference>
<feature type="domain" description="HTH lacI-type" evidence="4">
    <location>
        <begin position="2"/>
        <end position="56"/>
    </location>
</feature>
<dbReference type="SUPFAM" id="SSF47413">
    <property type="entry name" value="lambda repressor-like DNA-binding domains"/>
    <property type="match status" value="1"/>
</dbReference>
<comment type="caution">
    <text evidence="5">The sequence shown here is derived from an EMBL/GenBank/DDBJ whole genome shotgun (WGS) entry which is preliminary data.</text>
</comment>
<organism evidence="5 6">
    <name type="scientific">Fictibacillus aquaticus</name>
    <dbReference type="NCBI Taxonomy" id="2021314"/>
    <lineage>
        <taxon>Bacteria</taxon>
        <taxon>Bacillati</taxon>
        <taxon>Bacillota</taxon>
        <taxon>Bacilli</taxon>
        <taxon>Bacillales</taxon>
        <taxon>Fictibacillaceae</taxon>
        <taxon>Fictibacillus</taxon>
    </lineage>
</organism>
<name>A0A235F5U4_9BACL</name>
<reference evidence="5 6" key="1">
    <citation type="submission" date="2017-07" db="EMBL/GenBank/DDBJ databases">
        <title>Fictibacillus sp. nov. GDSW-R2A3 Genome sequencing and assembly.</title>
        <authorList>
            <person name="Mayilraj S."/>
        </authorList>
    </citation>
    <scope>NUCLEOTIDE SEQUENCE [LARGE SCALE GENOMIC DNA]</scope>
    <source>
        <strain evidence="5 6">GDSW-R2A3</strain>
    </source>
</reference>
<keyword evidence="6" id="KW-1185">Reference proteome</keyword>
<dbReference type="PRINTS" id="PR00036">
    <property type="entry name" value="HTHLACI"/>
</dbReference>
<dbReference type="Proteomes" id="UP000215059">
    <property type="component" value="Unassembled WGS sequence"/>
</dbReference>
<dbReference type="RefSeq" id="WP_094254156.1">
    <property type="nucleotide sequence ID" value="NZ_JBHLXL010000001.1"/>
</dbReference>
<dbReference type="InterPro" id="IPR000843">
    <property type="entry name" value="HTH_LacI"/>
</dbReference>
<dbReference type="InterPro" id="IPR028082">
    <property type="entry name" value="Peripla_BP_I"/>
</dbReference>
<dbReference type="Gene3D" id="1.10.260.40">
    <property type="entry name" value="lambda repressor-like DNA-binding domains"/>
    <property type="match status" value="1"/>
</dbReference>
<evidence type="ECO:0000313" key="6">
    <source>
        <dbReference type="Proteomes" id="UP000215059"/>
    </source>
</evidence>
<accession>A0A235F5U4</accession>
<dbReference type="EMBL" id="NOII01000057">
    <property type="protein sequence ID" value="OYD56075.1"/>
    <property type="molecule type" value="Genomic_DNA"/>
</dbReference>
<dbReference type="CDD" id="cd06286">
    <property type="entry name" value="PBP1_CcpB-like"/>
    <property type="match status" value="1"/>
</dbReference>
<dbReference type="InterPro" id="IPR001761">
    <property type="entry name" value="Peripla_BP/Lac1_sug-bd_dom"/>
</dbReference>
<dbReference type="PANTHER" id="PTHR30146:SF105">
    <property type="entry name" value="CATABOLITE CONTROL PROTEIN B"/>
    <property type="match status" value="1"/>
</dbReference>
<dbReference type="GO" id="GO:0000976">
    <property type="term" value="F:transcription cis-regulatory region binding"/>
    <property type="evidence" value="ECO:0007669"/>
    <property type="project" value="TreeGrafter"/>
</dbReference>
<keyword evidence="2" id="KW-0238">DNA-binding</keyword>
<dbReference type="PROSITE" id="PS00356">
    <property type="entry name" value="HTH_LACI_1"/>
    <property type="match status" value="1"/>
</dbReference>
<evidence type="ECO:0000256" key="3">
    <source>
        <dbReference type="ARBA" id="ARBA00023163"/>
    </source>
</evidence>
<dbReference type="InterPro" id="IPR010982">
    <property type="entry name" value="Lambda_DNA-bd_dom_sf"/>
</dbReference>
<dbReference type="PROSITE" id="PS50932">
    <property type="entry name" value="HTH_LACI_2"/>
    <property type="match status" value="1"/>
</dbReference>
<dbReference type="PANTHER" id="PTHR30146">
    <property type="entry name" value="LACI-RELATED TRANSCRIPTIONAL REPRESSOR"/>
    <property type="match status" value="1"/>
</dbReference>
<evidence type="ECO:0000313" key="5">
    <source>
        <dbReference type="EMBL" id="OYD56075.1"/>
    </source>
</evidence>
<dbReference type="CDD" id="cd01392">
    <property type="entry name" value="HTH_LacI"/>
    <property type="match status" value="1"/>
</dbReference>
<dbReference type="AlphaFoldDB" id="A0A235F5U4"/>
<protein>
    <recommendedName>
        <fullName evidence="4">HTH lacI-type domain-containing protein</fullName>
    </recommendedName>
</protein>
<evidence type="ECO:0000259" key="4">
    <source>
        <dbReference type="PROSITE" id="PS50932"/>
    </source>
</evidence>
<proteinExistence type="predicted"/>